<feature type="non-terminal residue" evidence="1">
    <location>
        <position position="62"/>
    </location>
</feature>
<comment type="caution">
    <text evidence="1">The sequence shown here is derived from an EMBL/GenBank/DDBJ whole genome shotgun (WGS) entry which is preliminary data.</text>
</comment>
<dbReference type="EMBL" id="BART01010674">
    <property type="protein sequence ID" value="GAG89888.1"/>
    <property type="molecule type" value="Genomic_DNA"/>
</dbReference>
<name>X1C091_9ZZZZ</name>
<accession>X1C091</accession>
<protein>
    <submittedName>
        <fullName evidence="1">Uncharacterized protein</fullName>
    </submittedName>
</protein>
<evidence type="ECO:0000313" key="1">
    <source>
        <dbReference type="EMBL" id="GAG89888.1"/>
    </source>
</evidence>
<proteinExistence type="predicted"/>
<sequence length="62" mass="7479">MYNSDYENLLKENIIKNLGWLVEEFDFLFKFKNQKYCQDDKTLANQIIACFSKNLDFTTDEK</sequence>
<reference evidence="1" key="1">
    <citation type="journal article" date="2014" name="Front. Microbiol.">
        <title>High frequency of phylogenetically diverse reductive dehalogenase-homologous genes in deep subseafloor sedimentary metagenomes.</title>
        <authorList>
            <person name="Kawai M."/>
            <person name="Futagami T."/>
            <person name="Toyoda A."/>
            <person name="Takaki Y."/>
            <person name="Nishi S."/>
            <person name="Hori S."/>
            <person name="Arai W."/>
            <person name="Tsubouchi T."/>
            <person name="Morono Y."/>
            <person name="Uchiyama I."/>
            <person name="Ito T."/>
            <person name="Fujiyama A."/>
            <person name="Inagaki F."/>
            <person name="Takami H."/>
        </authorList>
    </citation>
    <scope>NUCLEOTIDE SEQUENCE</scope>
    <source>
        <strain evidence="1">Expedition CK06-06</strain>
    </source>
</reference>
<organism evidence="1">
    <name type="scientific">marine sediment metagenome</name>
    <dbReference type="NCBI Taxonomy" id="412755"/>
    <lineage>
        <taxon>unclassified sequences</taxon>
        <taxon>metagenomes</taxon>
        <taxon>ecological metagenomes</taxon>
    </lineage>
</organism>
<dbReference type="AlphaFoldDB" id="X1C091"/>
<gene>
    <name evidence="1" type="ORF">S01H4_23095</name>
</gene>